<dbReference type="GO" id="GO:0046872">
    <property type="term" value="F:metal ion binding"/>
    <property type="evidence" value="ECO:0007669"/>
    <property type="project" value="UniProtKB-KW"/>
</dbReference>
<evidence type="ECO:0000313" key="7">
    <source>
        <dbReference type="EMBL" id="VDG30133.1"/>
    </source>
</evidence>
<name>A0A660E7W3_9LACO</name>
<dbReference type="Gene3D" id="3.60.21.10">
    <property type="match status" value="1"/>
</dbReference>
<reference evidence="7 8" key="1">
    <citation type="submission" date="2018-11" db="EMBL/GenBank/DDBJ databases">
        <authorList>
            <person name="Wuyts S."/>
        </authorList>
    </citation>
    <scope>NUCLEOTIDE SEQUENCE [LARGE SCALE GENOMIC DNA]</scope>
    <source>
        <strain evidence="7">Lactobacillus mudanjiangensis AMBF249</strain>
    </source>
</reference>
<dbReference type="Pfam" id="PF00149">
    <property type="entry name" value="Metallophos"/>
    <property type="match status" value="1"/>
</dbReference>
<dbReference type="Gene3D" id="1.10.246.180">
    <property type="match status" value="1"/>
</dbReference>
<dbReference type="InterPro" id="IPR029052">
    <property type="entry name" value="Metallo-depent_PP-like"/>
</dbReference>
<keyword evidence="8" id="KW-1185">Reference proteome</keyword>
<feature type="chain" id="PRO_5038469089" evidence="5">
    <location>
        <begin position="22"/>
        <end position="440"/>
    </location>
</feature>
<keyword evidence="1" id="KW-0479">Metal-binding</keyword>
<dbReference type="Proteomes" id="UP000289996">
    <property type="component" value="Unassembled WGS sequence"/>
</dbReference>
<accession>A0A660E7W3</accession>
<feature type="domain" description="Calcineurin-like phosphoesterase" evidence="6">
    <location>
        <begin position="43"/>
        <end position="282"/>
    </location>
</feature>
<gene>
    <name evidence="7" type="ORF">MUDAN_MDHGFNIF_01685</name>
</gene>
<dbReference type="PIRSF" id="PIRSF034890">
    <property type="entry name" value="Pesteras_lmo2642"/>
    <property type="match status" value="1"/>
</dbReference>
<dbReference type="InterPro" id="IPR050884">
    <property type="entry name" value="CNP_phosphodiesterase-III"/>
</dbReference>
<evidence type="ECO:0000256" key="2">
    <source>
        <dbReference type="ARBA" id="ARBA00022801"/>
    </source>
</evidence>
<evidence type="ECO:0000256" key="4">
    <source>
        <dbReference type="ARBA" id="ARBA00025742"/>
    </source>
</evidence>
<feature type="signal peptide" evidence="5">
    <location>
        <begin position="1"/>
        <end position="21"/>
    </location>
</feature>
<dbReference type="AlphaFoldDB" id="A0A660E7W3"/>
<dbReference type="RefSeq" id="WP_130852309.1">
    <property type="nucleotide sequence ID" value="NZ_UYIG01000174.1"/>
</dbReference>
<evidence type="ECO:0000256" key="3">
    <source>
        <dbReference type="ARBA" id="ARBA00023004"/>
    </source>
</evidence>
<protein>
    <submittedName>
        <fullName evidence="7">Metallophosphoesterase [Lactobacillus sp.]</fullName>
    </submittedName>
</protein>
<dbReference type="PANTHER" id="PTHR42988:SF2">
    <property type="entry name" value="CYCLIC NUCLEOTIDE PHOSPHODIESTERASE CBUA0032-RELATED"/>
    <property type="match status" value="1"/>
</dbReference>
<keyword evidence="2" id="KW-0378">Hydrolase</keyword>
<dbReference type="InterPro" id="IPR004843">
    <property type="entry name" value="Calcineurin-like_PHP"/>
</dbReference>
<evidence type="ECO:0000259" key="6">
    <source>
        <dbReference type="Pfam" id="PF00149"/>
    </source>
</evidence>
<evidence type="ECO:0000313" key="8">
    <source>
        <dbReference type="Proteomes" id="UP000289996"/>
    </source>
</evidence>
<keyword evidence="5" id="KW-0732">Signal</keyword>
<dbReference type="OrthoDB" id="2036332at2"/>
<dbReference type="SUPFAM" id="SSF56300">
    <property type="entry name" value="Metallo-dependent phosphatases"/>
    <property type="match status" value="1"/>
</dbReference>
<dbReference type="PROSITE" id="PS51257">
    <property type="entry name" value="PROKAR_LIPOPROTEIN"/>
    <property type="match status" value="1"/>
</dbReference>
<dbReference type="GO" id="GO:0016787">
    <property type="term" value="F:hydrolase activity"/>
    <property type="evidence" value="ECO:0007669"/>
    <property type="project" value="UniProtKB-KW"/>
</dbReference>
<dbReference type="InterPro" id="IPR012365">
    <property type="entry name" value="Pesteras_lmo2642"/>
</dbReference>
<dbReference type="PANTHER" id="PTHR42988">
    <property type="entry name" value="PHOSPHOHYDROLASE"/>
    <property type="match status" value="1"/>
</dbReference>
<comment type="similarity">
    <text evidence="4">Belongs to the cyclic nucleotide phosphodiesterase class-III family.</text>
</comment>
<sequence>MKMTFRHLASWLALGSTLLLAGCQQTATQKTTPVKTRQLTAMVISDDHVIAPSLHDNGSAFTSYAASDAGANLKYSATIFKAFIAKALQQKPDVVLMSGDITNNGEKASHQYVAKQLKRLTQAHIRVYVVPGNHDINNPLTRRFKGKKQYSTDAVSPTEFKTIYRQDGYQAAVQHDSSSLSYLVKPSAKTWFLMLDSAIYRGNYAQGSSTVGGGFTDGTLDWIAKIGRAAKNQHAIVIPVLHHNIMNHTMIHQNYTIGYADQVRNVFSKANLKLTLSGHIHAQSITHKQVGDTNLTEIASGALILGEHYYGTLKIDQKTGHASYQARPLNVSAYLKKQSGEKAAQAYQKYNHDVLYAAGYNAALSNLYEDRDETHYSMRKMKLLASVMGVANIAMFRGTPVKDSASIRAWEKMPKNTRLRQFILHTKSLSGNLDWQGQTR</sequence>
<proteinExistence type="inferred from homology"/>
<evidence type="ECO:0000256" key="1">
    <source>
        <dbReference type="ARBA" id="ARBA00022723"/>
    </source>
</evidence>
<evidence type="ECO:0000256" key="5">
    <source>
        <dbReference type="SAM" id="SignalP"/>
    </source>
</evidence>
<dbReference type="EMBL" id="UYIG01000174">
    <property type="protein sequence ID" value="VDG30133.1"/>
    <property type="molecule type" value="Genomic_DNA"/>
</dbReference>
<keyword evidence="3" id="KW-0408">Iron</keyword>
<organism evidence="7 8">
    <name type="scientific">Lactiplantibacillus mudanjiangensis</name>
    <dbReference type="NCBI Taxonomy" id="1296538"/>
    <lineage>
        <taxon>Bacteria</taxon>
        <taxon>Bacillati</taxon>
        <taxon>Bacillota</taxon>
        <taxon>Bacilli</taxon>
        <taxon>Lactobacillales</taxon>
        <taxon>Lactobacillaceae</taxon>
        <taxon>Lactiplantibacillus</taxon>
    </lineage>
</organism>